<accession>A0ABN7XFQ8</accession>
<sequence>LQNDQDDYDQIITEEEIIQKKLKINSPQVTNGALNKVKIALLKTLD</sequence>
<protein>
    <submittedName>
        <fullName evidence="1">4162_t:CDS:1</fullName>
    </submittedName>
</protein>
<keyword evidence="2" id="KW-1185">Reference proteome</keyword>
<proteinExistence type="predicted"/>
<comment type="caution">
    <text evidence="1">The sequence shown here is derived from an EMBL/GenBank/DDBJ whole genome shotgun (WGS) entry which is preliminary data.</text>
</comment>
<feature type="non-terminal residue" evidence="1">
    <location>
        <position position="46"/>
    </location>
</feature>
<feature type="non-terminal residue" evidence="1">
    <location>
        <position position="1"/>
    </location>
</feature>
<evidence type="ECO:0000313" key="2">
    <source>
        <dbReference type="Proteomes" id="UP000789901"/>
    </source>
</evidence>
<dbReference type="EMBL" id="CAJVQB010132013">
    <property type="protein sequence ID" value="CAG8854002.1"/>
    <property type="molecule type" value="Genomic_DNA"/>
</dbReference>
<dbReference type="Proteomes" id="UP000789901">
    <property type="component" value="Unassembled WGS sequence"/>
</dbReference>
<name>A0ABN7XFQ8_GIGMA</name>
<organism evidence="1 2">
    <name type="scientific">Gigaspora margarita</name>
    <dbReference type="NCBI Taxonomy" id="4874"/>
    <lineage>
        <taxon>Eukaryota</taxon>
        <taxon>Fungi</taxon>
        <taxon>Fungi incertae sedis</taxon>
        <taxon>Mucoromycota</taxon>
        <taxon>Glomeromycotina</taxon>
        <taxon>Glomeromycetes</taxon>
        <taxon>Diversisporales</taxon>
        <taxon>Gigasporaceae</taxon>
        <taxon>Gigaspora</taxon>
    </lineage>
</organism>
<gene>
    <name evidence="1" type="ORF">GMARGA_LOCUS42823</name>
</gene>
<reference evidence="1 2" key="1">
    <citation type="submission" date="2021-06" db="EMBL/GenBank/DDBJ databases">
        <authorList>
            <person name="Kallberg Y."/>
            <person name="Tangrot J."/>
            <person name="Rosling A."/>
        </authorList>
    </citation>
    <scope>NUCLEOTIDE SEQUENCE [LARGE SCALE GENOMIC DNA]</scope>
    <source>
        <strain evidence="1 2">120-4 pot B 10/14</strain>
    </source>
</reference>
<evidence type="ECO:0000313" key="1">
    <source>
        <dbReference type="EMBL" id="CAG8854002.1"/>
    </source>
</evidence>